<comment type="cofactor">
    <cofactor evidence="1 7">
        <name>pyridoxal 5'-phosphate</name>
        <dbReference type="ChEBI" id="CHEBI:597326"/>
    </cofactor>
</comment>
<dbReference type="PANTHER" id="PTHR43643">
    <property type="entry name" value="HISTIDINOL-PHOSPHATE AMINOTRANSFERASE 2"/>
    <property type="match status" value="1"/>
</dbReference>
<keyword evidence="5 7" id="KW-0663">Pyridoxal phosphate</keyword>
<dbReference type="Gene3D" id="3.90.1150.10">
    <property type="entry name" value="Aspartate Aminotransferase, domain 1"/>
    <property type="match status" value="1"/>
</dbReference>
<dbReference type="InterPro" id="IPR005861">
    <property type="entry name" value="HisP_aminotrans"/>
</dbReference>
<dbReference type="GO" id="GO:0030170">
    <property type="term" value="F:pyridoxal phosphate binding"/>
    <property type="evidence" value="ECO:0007669"/>
    <property type="project" value="InterPro"/>
</dbReference>
<proteinExistence type="inferred from homology"/>
<comment type="caution">
    <text evidence="9">The sequence shown here is derived from an EMBL/GenBank/DDBJ whole genome shotgun (WGS) entry which is preliminary data.</text>
</comment>
<accession>A0A2S7N4F7</accession>
<protein>
    <recommendedName>
        <fullName evidence="7">Histidinol-phosphate aminotransferase</fullName>
        <ecNumber evidence="7">2.6.1.9</ecNumber>
    </recommendedName>
    <alternativeName>
        <fullName evidence="7">Imidazole acetol-phosphate transaminase</fullName>
    </alternativeName>
</protein>
<evidence type="ECO:0000256" key="5">
    <source>
        <dbReference type="ARBA" id="ARBA00022898"/>
    </source>
</evidence>
<dbReference type="CDD" id="cd00609">
    <property type="entry name" value="AAT_like"/>
    <property type="match status" value="1"/>
</dbReference>
<dbReference type="Proteomes" id="UP000239663">
    <property type="component" value="Unassembled WGS sequence"/>
</dbReference>
<dbReference type="GO" id="GO:0000105">
    <property type="term" value="P:L-histidine biosynthetic process"/>
    <property type="evidence" value="ECO:0007669"/>
    <property type="project" value="UniProtKB-UniRule"/>
</dbReference>
<comment type="pathway">
    <text evidence="7">Amino-acid biosynthesis; L-histidine biosynthesis; L-histidine from 5-phospho-alpha-D-ribose 1-diphosphate: step 7/9.</text>
</comment>
<organism evidence="9 10">
    <name type="scientific">Pradoshia eiseniae</name>
    <dbReference type="NCBI Taxonomy" id="2064768"/>
    <lineage>
        <taxon>Bacteria</taxon>
        <taxon>Bacillati</taxon>
        <taxon>Bacillota</taxon>
        <taxon>Bacilli</taxon>
        <taxon>Bacillales</taxon>
        <taxon>Bacillaceae</taxon>
        <taxon>Pradoshia</taxon>
    </lineage>
</organism>
<evidence type="ECO:0000256" key="4">
    <source>
        <dbReference type="ARBA" id="ARBA00022679"/>
    </source>
</evidence>
<dbReference type="InterPro" id="IPR015422">
    <property type="entry name" value="PyrdxlP-dep_Trfase_small"/>
</dbReference>
<dbReference type="NCBIfam" id="TIGR01141">
    <property type="entry name" value="hisC"/>
    <property type="match status" value="1"/>
</dbReference>
<dbReference type="InterPro" id="IPR004839">
    <property type="entry name" value="Aminotransferase_I/II_large"/>
</dbReference>
<evidence type="ECO:0000259" key="8">
    <source>
        <dbReference type="Pfam" id="PF00155"/>
    </source>
</evidence>
<dbReference type="Gene3D" id="3.40.640.10">
    <property type="entry name" value="Type I PLP-dependent aspartate aminotransferase-like (Major domain)"/>
    <property type="match status" value="1"/>
</dbReference>
<evidence type="ECO:0000256" key="7">
    <source>
        <dbReference type="HAMAP-Rule" id="MF_01023"/>
    </source>
</evidence>
<dbReference type="Pfam" id="PF00155">
    <property type="entry name" value="Aminotran_1_2"/>
    <property type="match status" value="1"/>
</dbReference>
<comment type="similarity">
    <text evidence="7">Belongs to the class-II pyridoxal-phosphate-dependent aminotransferase family. Histidinol-phosphate aminotransferase subfamily.</text>
</comment>
<dbReference type="InterPro" id="IPR015424">
    <property type="entry name" value="PyrdxlP-dep_Trfase"/>
</dbReference>
<sequence length="368" mass="41274">MKWKKHLYTLKPYQPGKPIDDVKREFGLTEIIKLASNENPYGYSPKVKKVLKETDWQLALYPDGGAVNLREAVSSFWGVEGNQLIFGNGSDNLIQMITKALLSPGVNTVMATGTFSQYSHNAILEQAEIREVPHVNGRHDLDGMLAQIDSNTSVVWLCSPNNPTGEYIREAELLPFLEQVPEDVLVVFDAAYYEYVTADDYPALIPLITRYKNVIILHTFSKIYGIASLRVGYGIADESIIRMLEPAREPFNVNSVAQRAAMEAISDQSFIDECRQRNREGLQAFYQFCENNQLSYYPSQGNFILMDTGYKGNEVFQYLLERGVIVRSGEALGFPTSIRVTVGSAAENALVLKELEGFLQTKKSEAAK</sequence>
<keyword evidence="3 7" id="KW-0032">Aminotransferase</keyword>
<dbReference type="EMBL" id="PKOZ01000001">
    <property type="protein sequence ID" value="PQD96914.1"/>
    <property type="molecule type" value="Genomic_DNA"/>
</dbReference>
<evidence type="ECO:0000313" key="9">
    <source>
        <dbReference type="EMBL" id="PQD96914.1"/>
    </source>
</evidence>
<dbReference type="PANTHER" id="PTHR43643:SF3">
    <property type="entry name" value="HISTIDINOL-PHOSPHATE AMINOTRANSFERASE"/>
    <property type="match status" value="1"/>
</dbReference>
<dbReference type="GO" id="GO:0004400">
    <property type="term" value="F:histidinol-phosphate transaminase activity"/>
    <property type="evidence" value="ECO:0007669"/>
    <property type="project" value="UniProtKB-UniRule"/>
</dbReference>
<name>A0A2S7N4F7_9BACI</name>
<dbReference type="InterPro" id="IPR015421">
    <property type="entry name" value="PyrdxlP-dep_Trfase_major"/>
</dbReference>
<evidence type="ECO:0000313" key="10">
    <source>
        <dbReference type="Proteomes" id="UP000239663"/>
    </source>
</evidence>
<keyword evidence="6 7" id="KW-0368">Histidine biosynthesis</keyword>
<evidence type="ECO:0000256" key="2">
    <source>
        <dbReference type="ARBA" id="ARBA00011738"/>
    </source>
</evidence>
<dbReference type="UniPathway" id="UPA00031">
    <property type="reaction ID" value="UER00012"/>
</dbReference>
<gene>
    <name evidence="7" type="primary">hisC</name>
    <name evidence="9" type="ORF">CYL18_03260</name>
</gene>
<evidence type="ECO:0000256" key="3">
    <source>
        <dbReference type="ARBA" id="ARBA00022576"/>
    </source>
</evidence>
<dbReference type="HAMAP" id="MF_01023">
    <property type="entry name" value="HisC_aminotrans_2"/>
    <property type="match status" value="1"/>
</dbReference>
<keyword evidence="4 7" id="KW-0808">Transferase</keyword>
<dbReference type="InterPro" id="IPR050106">
    <property type="entry name" value="HistidinolP_aminotransfase"/>
</dbReference>
<dbReference type="RefSeq" id="WP_104848008.1">
    <property type="nucleotide sequence ID" value="NZ_PKOZ01000001.1"/>
</dbReference>
<comment type="catalytic activity">
    <reaction evidence="7">
        <text>L-histidinol phosphate + 2-oxoglutarate = 3-(imidazol-4-yl)-2-oxopropyl phosphate + L-glutamate</text>
        <dbReference type="Rhea" id="RHEA:23744"/>
        <dbReference type="ChEBI" id="CHEBI:16810"/>
        <dbReference type="ChEBI" id="CHEBI:29985"/>
        <dbReference type="ChEBI" id="CHEBI:57766"/>
        <dbReference type="ChEBI" id="CHEBI:57980"/>
        <dbReference type="EC" id="2.6.1.9"/>
    </reaction>
</comment>
<dbReference type="OrthoDB" id="9813612at2"/>
<feature type="domain" description="Aminotransferase class I/classII large" evidence="8">
    <location>
        <begin position="30"/>
        <end position="352"/>
    </location>
</feature>
<reference evidence="9 10" key="1">
    <citation type="submission" date="2017-12" db="EMBL/GenBank/DDBJ databases">
        <title>Taxonomic description and draft genome of Pradoshia cofamensis Gen. nov., sp. nov., a thermotolerant bacillale isolated from anterior gut of earthworm Eisenia fetida.</title>
        <authorList>
            <person name="Saha T."/>
            <person name="Chakraborty R."/>
        </authorList>
    </citation>
    <scope>NUCLEOTIDE SEQUENCE [LARGE SCALE GENOMIC DNA]</scope>
    <source>
        <strain evidence="9 10">EAG3</strain>
    </source>
</reference>
<dbReference type="AlphaFoldDB" id="A0A2S7N4F7"/>
<keyword evidence="7" id="KW-0028">Amino-acid biosynthesis</keyword>
<dbReference type="EC" id="2.6.1.9" evidence="7"/>
<evidence type="ECO:0000256" key="6">
    <source>
        <dbReference type="ARBA" id="ARBA00023102"/>
    </source>
</evidence>
<evidence type="ECO:0000256" key="1">
    <source>
        <dbReference type="ARBA" id="ARBA00001933"/>
    </source>
</evidence>
<comment type="subunit">
    <text evidence="2 7">Homodimer.</text>
</comment>
<dbReference type="SUPFAM" id="SSF53383">
    <property type="entry name" value="PLP-dependent transferases"/>
    <property type="match status" value="1"/>
</dbReference>
<feature type="modified residue" description="N6-(pyridoxal phosphate)lysine" evidence="7">
    <location>
        <position position="222"/>
    </location>
</feature>
<keyword evidence="10" id="KW-1185">Reference proteome</keyword>